<comment type="similarity">
    <text evidence="2">Belongs to the membrane fusion protein (MFP) (TC 8.A.1) family.</text>
</comment>
<dbReference type="Gene3D" id="2.40.50.100">
    <property type="match status" value="1"/>
</dbReference>
<feature type="chain" id="PRO_5043818296" evidence="4">
    <location>
        <begin position="29"/>
        <end position="378"/>
    </location>
</feature>
<proteinExistence type="inferred from homology"/>
<dbReference type="KEGG" id="dmp:FAK_36900"/>
<name>A0AAU9EQ63_9BACT</name>
<dbReference type="Pfam" id="PF25967">
    <property type="entry name" value="RND-MFP_C"/>
    <property type="match status" value="1"/>
</dbReference>
<dbReference type="InterPro" id="IPR058627">
    <property type="entry name" value="MdtA-like_C"/>
</dbReference>
<feature type="domain" description="Multidrug resistance protein MdtA-like barrel-sandwich hybrid" evidence="6">
    <location>
        <begin position="66"/>
        <end position="196"/>
    </location>
</feature>
<evidence type="ECO:0000259" key="7">
    <source>
        <dbReference type="Pfam" id="PF25944"/>
    </source>
</evidence>
<dbReference type="InterPro" id="IPR006143">
    <property type="entry name" value="RND_pump_MFP"/>
</dbReference>
<evidence type="ECO:0000256" key="3">
    <source>
        <dbReference type="SAM" id="Coils"/>
    </source>
</evidence>
<dbReference type="InterPro" id="IPR058624">
    <property type="entry name" value="MdtA-like_HH"/>
</dbReference>
<comment type="subcellular location">
    <subcellularLocation>
        <location evidence="1">Cell envelope</location>
    </subcellularLocation>
</comment>
<dbReference type="GO" id="GO:0030313">
    <property type="term" value="C:cell envelope"/>
    <property type="evidence" value="ECO:0007669"/>
    <property type="project" value="UniProtKB-SubCell"/>
</dbReference>
<accession>A0AAU9EQ63</accession>
<dbReference type="Pfam" id="PF25917">
    <property type="entry name" value="BSH_RND"/>
    <property type="match status" value="1"/>
</dbReference>
<feature type="domain" description="Multidrug resistance protein MdtA-like C-terminal permuted SH3" evidence="8">
    <location>
        <begin position="305"/>
        <end position="363"/>
    </location>
</feature>
<dbReference type="PANTHER" id="PTHR30158">
    <property type="entry name" value="ACRA/E-RELATED COMPONENT OF DRUG EFFLUX TRANSPORTER"/>
    <property type="match status" value="1"/>
</dbReference>
<gene>
    <name evidence="9" type="ORF">FAK_36900</name>
</gene>
<evidence type="ECO:0000259" key="8">
    <source>
        <dbReference type="Pfam" id="PF25967"/>
    </source>
</evidence>
<sequence>MHIPSRRVLLAILALTGLLSLPPGAALAKGGPPAADQVPTVSVSVVPEMEVNPAAEFVGRVEAIQTVDLRARVEGYITQVAFTEGGAVKKGELLIQLEKAPYQAKVNEAKAKVALAQASLDKALRYINRLKSVRSGGVAATDMDNALSAEETAKAQLQEAKASLQQTELNLGYTSITAPIGGVMGRAQYTLGNLVGPTSGALARLVQLDPIRVVYSVSENEYVAAKMKAGANPEQLPAELVPRLKLPDGQMYPPAGKLDFTEPQVDPGTGTIALRAVFPNPQRLLLPGQYVTVFISRRQARLMPVVPQAAVLEDRQGLYVLVVDKNDLAQRRGIVRGAPMGTGWAVESGLKGGETIIVHGLQRAVPGQKVNPVRETGR</sequence>
<evidence type="ECO:0000256" key="4">
    <source>
        <dbReference type="SAM" id="SignalP"/>
    </source>
</evidence>
<dbReference type="GO" id="GO:0005886">
    <property type="term" value="C:plasma membrane"/>
    <property type="evidence" value="ECO:0007669"/>
    <property type="project" value="TreeGrafter"/>
</dbReference>
<keyword evidence="4" id="KW-0732">Signal</keyword>
<evidence type="ECO:0000259" key="5">
    <source>
        <dbReference type="Pfam" id="PF25876"/>
    </source>
</evidence>
<dbReference type="GO" id="GO:0022857">
    <property type="term" value="F:transmembrane transporter activity"/>
    <property type="evidence" value="ECO:0007669"/>
    <property type="project" value="InterPro"/>
</dbReference>
<dbReference type="Pfam" id="PF25876">
    <property type="entry name" value="HH_MFP_RND"/>
    <property type="match status" value="1"/>
</dbReference>
<feature type="domain" description="Multidrug resistance protein MdtA-like alpha-helical hairpin" evidence="5">
    <location>
        <begin position="107"/>
        <end position="174"/>
    </location>
</feature>
<dbReference type="Gene3D" id="2.40.420.20">
    <property type="match status" value="1"/>
</dbReference>
<dbReference type="NCBIfam" id="TIGR01730">
    <property type="entry name" value="RND_mfp"/>
    <property type="match status" value="1"/>
</dbReference>
<dbReference type="Proteomes" id="UP001366166">
    <property type="component" value="Chromosome"/>
</dbReference>
<dbReference type="GO" id="GO:0046677">
    <property type="term" value="P:response to antibiotic"/>
    <property type="evidence" value="ECO:0007669"/>
    <property type="project" value="TreeGrafter"/>
</dbReference>
<evidence type="ECO:0000313" key="9">
    <source>
        <dbReference type="EMBL" id="BEQ16624.1"/>
    </source>
</evidence>
<dbReference type="Gene3D" id="1.10.287.470">
    <property type="entry name" value="Helix hairpin bin"/>
    <property type="match status" value="1"/>
</dbReference>
<protein>
    <submittedName>
        <fullName evidence="9">Hemolysin secretion protein D</fullName>
    </submittedName>
</protein>
<dbReference type="InterPro" id="IPR058626">
    <property type="entry name" value="MdtA-like_b-barrel"/>
</dbReference>
<organism evidence="9 10">
    <name type="scientific">Desulfoferula mesophila</name>
    <dbReference type="NCBI Taxonomy" id="3058419"/>
    <lineage>
        <taxon>Bacteria</taxon>
        <taxon>Pseudomonadati</taxon>
        <taxon>Thermodesulfobacteriota</taxon>
        <taxon>Desulfarculia</taxon>
        <taxon>Desulfarculales</taxon>
        <taxon>Desulfarculaceae</taxon>
        <taxon>Desulfoferula</taxon>
    </lineage>
</organism>
<feature type="signal peptide" evidence="4">
    <location>
        <begin position="1"/>
        <end position="28"/>
    </location>
</feature>
<dbReference type="SUPFAM" id="SSF111369">
    <property type="entry name" value="HlyD-like secretion proteins"/>
    <property type="match status" value="1"/>
</dbReference>
<dbReference type="Pfam" id="PF25944">
    <property type="entry name" value="Beta-barrel_RND"/>
    <property type="match status" value="1"/>
</dbReference>
<evidence type="ECO:0000313" key="10">
    <source>
        <dbReference type="Proteomes" id="UP001366166"/>
    </source>
</evidence>
<dbReference type="InterPro" id="IPR058625">
    <property type="entry name" value="MdtA-like_BSH"/>
</dbReference>
<dbReference type="EMBL" id="AP028679">
    <property type="protein sequence ID" value="BEQ16624.1"/>
    <property type="molecule type" value="Genomic_DNA"/>
</dbReference>
<feature type="domain" description="Multidrug resistance protein MdtA-like beta-barrel" evidence="7">
    <location>
        <begin position="210"/>
        <end position="296"/>
    </location>
</feature>
<keyword evidence="3" id="KW-0175">Coiled coil</keyword>
<dbReference type="AlphaFoldDB" id="A0AAU9EQ63"/>
<evidence type="ECO:0000256" key="2">
    <source>
        <dbReference type="ARBA" id="ARBA00009477"/>
    </source>
</evidence>
<reference evidence="10" key="1">
    <citation type="journal article" date="2023" name="Arch. Microbiol.">
        <title>Desulfoferula mesophilus gen. nov. sp. nov., a mesophilic sulfate-reducing bacterium isolated from a brackish lake sediment.</title>
        <authorList>
            <person name="Watanabe T."/>
            <person name="Yabe T."/>
            <person name="Tsuji J.M."/>
            <person name="Fukui M."/>
        </authorList>
    </citation>
    <scope>NUCLEOTIDE SEQUENCE [LARGE SCALE GENOMIC DNA]</scope>
    <source>
        <strain evidence="10">12FAK</strain>
    </source>
</reference>
<keyword evidence="10" id="KW-1185">Reference proteome</keyword>
<evidence type="ECO:0000259" key="6">
    <source>
        <dbReference type="Pfam" id="PF25917"/>
    </source>
</evidence>
<dbReference type="Gene3D" id="2.40.30.170">
    <property type="match status" value="1"/>
</dbReference>
<evidence type="ECO:0000256" key="1">
    <source>
        <dbReference type="ARBA" id="ARBA00004196"/>
    </source>
</evidence>
<feature type="coiled-coil region" evidence="3">
    <location>
        <begin position="143"/>
        <end position="170"/>
    </location>
</feature>